<dbReference type="KEGG" id="hoh:Hoch_1948"/>
<accession>D0LZ24</accession>
<organism evidence="2 3">
    <name type="scientific">Haliangium ochraceum (strain DSM 14365 / JCM 11303 / SMP-2)</name>
    <dbReference type="NCBI Taxonomy" id="502025"/>
    <lineage>
        <taxon>Bacteria</taxon>
        <taxon>Pseudomonadati</taxon>
        <taxon>Myxococcota</taxon>
        <taxon>Polyangia</taxon>
        <taxon>Haliangiales</taxon>
        <taxon>Kofleriaceae</taxon>
        <taxon>Haliangium</taxon>
    </lineage>
</organism>
<protein>
    <recommendedName>
        <fullName evidence="4">DUF481 domain-containing protein</fullName>
    </recommendedName>
</protein>
<dbReference type="AlphaFoldDB" id="D0LZ24"/>
<keyword evidence="1" id="KW-0732">Signal</keyword>
<sequence length="302" mass="32739">MPRRRKTIVGRGALGGALGLVLALCGSTAAWAQATDPKFTYADGTTREDLTKAEEIEWKASAQAGLVVTTGNAQVTTASGGIKASRKANRNKFQLEAGGVYARSKVVVGVEDGEAVREAREISNALSTTGRYDRFLSDRDSLYVSASFFRDVLAGKEAVVGGQLGYSRSLIKTERASLLVEAGYDFAFEVPVDADGVPIHSLRLFSGYTRQLTEDTGIDLSLEGLFNINSYEQSMRDVSAFEDTRINGALGLTTKLFSDISFRFAFSARYDNVPVQLTFMGTPYEAENLDTKTEATLIVNFL</sequence>
<gene>
    <name evidence="2" type="ordered locus">Hoch_1948</name>
</gene>
<dbReference type="eggNOG" id="COG3137">
    <property type="taxonomic scope" value="Bacteria"/>
</dbReference>
<name>D0LZ24_HALO1</name>
<feature type="signal peptide" evidence="1">
    <location>
        <begin position="1"/>
        <end position="32"/>
    </location>
</feature>
<evidence type="ECO:0008006" key="4">
    <source>
        <dbReference type="Google" id="ProtNLM"/>
    </source>
</evidence>
<dbReference type="STRING" id="502025.Hoch_1948"/>
<dbReference type="HOGENOM" id="CLU_920609_0_0_7"/>
<proteinExistence type="predicted"/>
<evidence type="ECO:0000313" key="2">
    <source>
        <dbReference type="EMBL" id="ACY14494.1"/>
    </source>
</evidence>
<evidence type="ECO:0000313" key="3">
    <source>
        <dbReference type="Proteomes" id="UP000001880"/>
    </source>
</evidence>
<keyword evidence="3" id="KW-1185">Reference proteome</keyword>
<evidence type="ECO:0000256" key="1">
    <source>
        <dbReference type="SAM" id="SignalP"/>
    </source>
</evidence>
<dbReference type="Proteomes" id="UP000001880">
    <property type="component" value="Chromosome"/>
</dbReference>
<feature type="chain" id="PRO_5003011696" description="DUF481 domain-containing protein" evidence="1">
    <location>
        <begin position="33"/>
        <end position="302"/>
    </location>
</feature>
<dbReference type="Pfam" id="PF04338">
    <property type="entry name" value="DUF481"/>
    <property type="match status" value="1"/>
</dbReference>
<dbReference type="EMBL" id="CP001804">
    <property type="protein sequence ID" value="ACY14494.1"/>
    <property type="molecule type" value="Genomic_DNA"/>
</dbReference>
<reference evidence="2 3" key="1">
    <citation type="journal article" date="2010" name="Stand. Genomic Sci.">
        <title>Complete genome sequence of Haliangium ochraceum type strain (SMP-2).</title>
        <authorList>
            <consortium name="US DOE Joint Genome Institute (JGI-PGF)"/>
            <person name="Ivanova N."/>
            <person name="Daum C."/>
            <person name="Lang E."/>
            <person name="Abt B."/>
            <person name="Kopitz M."/>
            <person name="Saunders E."/>
            <person name="Lapidus A."/>
            <person name="Lucas S."/>
            <person name="Glavina Del Rio T."/>
            <person name="Nolan M."/>
            <person name="Tice H."/>
            <person name="Copeland A."/>
            <person name="Cheng J.F."/>
            <person name="Chen F."/>
            <person name="Bruce D."/>
            <person name="Goodwin L."/>
            <person name="Pitluck S."/>
            <person name="Mavromatis K."/>
            <person name="Pati A."/>
            <person name="Mikhailova N."/>
            <person name="Chen A."/>
            <person name="Palaniappan K."/>
            <person name="Land M."/>
            <person name="Hauser L."/>
            <person name="Chang Y.J."/>
            <person name="Jeffries C.D."/>
            <person name="Detter J.C."/>
            <person name="Brettin T."/>
            <person name="Rohde M."/>
            <person name="Goker M."/>
            <person name="Bristow J."/>
            <person name="Markowitz V."/>
            <person name="Eisen J.A."/>
            <person name="Hugenholtz P."/>
            <person name="Kyrpides N.C."/>
            <person name="Klenk H.P."/>
        </authorList>
    </citation>
    <scope>NUCLEOTIDE SEQUENCE [LARGE SCALE GENOMIC DNA]</scope>
    <source>
        <strain evidence="3">DSM 14365 / CIP 107738 / JCM 11303 / AJ 13395 / SMP-2</strain>
    </source>
</reference>
<dbReference type="InterPro" id="IPR007433">
    <property type="entry name" value="DUF481"/>
</dbReference>